<proteinExistence type="inferred from homology"/>
<reference evidence="12" key="1">
    <citation type="journal article" date="2019" name="Int. J. Syst. Evol. Microbiol.">
        <title>The Global Catalogue of Microorganisms (GCM) 10K type strain sequencing project: providing services to taxonomists for standard genome sequencing and annotation.</title>
        <authorList>
            <consortium name="The Broad Institute Genomics Platform"/>
            <consortium name="The Broad Institute Genome Sequencing Center for Infectious Disease"/>
            <person name="Wu L."/>
            <person name="Ma J."/>
        </authorList>
    </citation>
    <scope>NUCLEOTIDE SEQUENCE [LARGE SCALE GENOMIC DNA]</scope>
    <source>
        <strain evidence="12">CGMCC 4.7192</strain>
    </source>
</reference>
<keyword evidence="8" id="KW-1278">Translocase</keyword>
<dbReference type="InterPro" id="IPR027417">
    <property type="entry name" value="P-loop_NTPase"/>
</dbReference>
<evidence type="ECO:0000256" key="2">
    <source>
        <dbReference type="ARBA" id="ARBA00022448"/>
    </source>
</evidence>
<dbReference type="NCBIfam" id="NF008653">
    <property type="entry name" value="PRK11650.1"/>
    <property type="match status" value="1"/>
</dbReference>
<evidence type="ECO:0000256" key="1">
    <source>
        <dbReference type="ARBA" id="ARBA00005417"/>
    </source>
</evidence>
<keyword evidence="5" id="KW-0762">Sugar transport</keyword>
<organism evidence="11 12">
    <name type="scientific">Kiloniella antarctica</name>
    <dbReference type="NCBI Taxonomy" id="1550907"/>
    <lineage>
        <taxon>Bacteria</taxon>
        <taxon>Pseudomonadati</taxon>
        <taxon>Pseudomonadota</taxon>
        <taxon>Alphaproteobacteria</taxon>
        <taxon>Rhodospirillales</taxon>
        <taxon>Kiloniellaceae</taxon>
        <taxon>Kiloniella</taxon>
    </lineage>
</organism>
<dbReference type="InterPro" id="IPR040582">
    <property type="entry name" value="OB_MalK-like"/>
</dbReference>
<feature type="domain" description="ABC transporter" evidence="10">
    <location>
        <begin position="4"/>
        <end position="235"/>
    </location>
</feature>
<dbReference type="Pfam" id="PF00005">
    <property type="entry name" value="ABC_tran"/>
    <property type="match status" value="1"/>
</dbReference>
<name>A0ABW5BGW1_9PROT</name>
<keyword evidence="6" id="KW-0547">Nucleotide-binding</keyword>
<keyword evidence="7 11" id="KW-0067">ATP-binding</keyword>
<dbReference type="InterPro" id="IPR003439">
    <property type="entry name" value="ABC_transporter-like_ATP-bd"/>
</dbReference>
<dbReference type="CDD" id="cd03301">
    <property type="entry name" value="ABC_MalK_N"/>
    <property type="match status" value="1"/>
</dbReference>
<dbReference type="Gene3D" id="2.40.50.100">
    <property type="match status" value="1"/>
</dbReference>
<dbReference type="InterPro" id="IPR015855">
    <property type="entry name" value="ABC_transpr_MalK-like"/>
</dbReference>
<evidence type="ECO:0000256" key="6">
    <source>
        <dbReference type="ARBA" id="ARBA00022741"/>
    </source>
</evidence>
<keyword evidence="2" id="KW-0813">Transport</keyword>
<evidence type="ECO:0000256" key="4">
    <source>
        <dbReference type="ARBA" id="ARBA00022519"/>
    </source>
</evidence>
<dbReference type="PANTHER" id="PTHR43875">
    <property type="entry name" value="MALTODEXTRIN IMPORT ATP-BINDING PROTEIN MSMX"/>
    <property type="match status" value="1"/>
</dbReference>
<keyword evidence="12" id="KW-1185">Reference proteome</keyword>
<comment type="caution">
    <text evidence="11">The sequence shown here is derived from an EMBL/GenBank/DDBJ whole genome shotgun (WGS) entry which is preliminary data.</text>
</comment>
<evidence type="ECO:0000259" key="10">
    <source>
        <dbReference type="PROSITE" id="PS50893"/>
    </source>
</evidence>
<evidence type="ECO:0000256" key="5">
    <source>
        <dbReference type="ARBA" id="ARBA00022597"/>
    </source>
</evidence>
<dbReference type="Pfam" id="PF17912">
    <property type="entry name" value="OB_MalK"/>
    <property type="match status" value="1"/>
</dbReference>
<dbReference type="Proteomes" id="UP001597294">
    <property type="component" value="Unassembled WGS sequence"/>
</dbReference>
<dbReference type="EMBL" id="JBHUII010000003">
    <property type="protein sequence ID" value="MFD2205307.1"/>
    <property type="molecule type" value="Genomic_DNA"/>
</dbReference>
<dbReference type="PROSITE" id="PS00211">
    <property type="entry name" value="ABC_TRANSPORTER_1"/>
    <property type="match status" value="1"/>
</dbReference>
<dbReference type="InterPro" id="IPR003593">
    <property type="entry name" value="AAA+_ATPase"/>
</dbReference>
<dbReference type="RefSeq" id="WP_380249785.1">
    <property type="nucleotide sequence ID" value="NZ_JBHUII010000003.1"/>
</dbReference>
<evidence type="ECO:0000313" key="12">
    <source>
        <dbReference type="Proteomes" id="UP001597294"/>
    </source>
</evidence>
<keyword evidence="3" id="KW-1003">Cell membrane</keyword>
<dbReference type="InterPro" id="IPR017871">
    <property type="entry name" value="ABC_transporter-like_CS"/>
</dbReference>
<dbReference type="GO" id="GO:0005524">
    <property type="term" value="F:ATP binding"/>
    <property type="evidence" value="ECO:0007669"/>
    <property type="project" value="UniProtKB-KW"/>
</dbReference>
<evidence type="ECO:0000256" key="8">
    <source>
        <dbReference type="ARBA" id="ARBA00022967"/>
    </source>
</evidence>
<evidence type="ECO:0000313" key="11">
    <source>
        <dbReference type="EMBL" id="MFD2205307.1"/>
    </source>
</evidence>
<keyword evidence="4" id="KW-0997">Cell inner membrane</keyword>
<gene>
    <name evidence="11" type="primary">ugpC</name>
    <name evidence="11" type="ORF">ACFSKO_06790</name>
</gene>
<evidence type="ECO:0000256" key="7">
    <source>
        <dbReference type="ARBA" id="ARBA00022840"/>
    </source>
</evidence>
<dbReference type="PROSITE" id="PS50893">
    <property type="entry name" value="ABC_TRANSPORTER_2"/>
    <property type="match status" value="1"/>
</dbReference>
<comment type="similarity">
    <text evidence="1">Belongs to the ABC transporter superfamily.</text>
</comment>
<dbReference type="InterPro" id="IPR047641">
    <property type="entry name" value="ABC_transpr_MalK/UgpC-like"/>
</dbReference>
<sequence>MAKVKLTNVNKTYANGAHAVRGVNMDIADGEFIVFVGPSGCGKSTLLRMVAGLETVSEGDIFIDDERINDVSPAERNVAMVFQNYALYPHMSVRGNMSYGLKNRGDSKEEIDRKVVAAATTLHIESFLDRQPNQLSGGQRQRVAMGRAIVRNPKVFLFDEPLSNLDAKLRVQMRIEIKKLQRKMGVTSIYVTHDQTEAMTLADRLAVINNGQIEQMGKPIELYKDPKTLFVASFIGSPQINLIPAKFDGKVLKSGSLEFKGFDNLPVGENLVLGIRPEHLRINDKGSLSLSIDLVEQHGADNLIYGTLVSATTEDGLDLEICLRLNQTQEPKIGETLTLEYDQASVMIFNSDSGHRLV</sequence>
<dbReference type="Gene3D" id="3.40.50.300">
    <property type="entry name" value="P-loop containing nucleotide triphosphate hydrolases"/>
    <property type="match status" value="1"/>
</dbReference>
<dbReference type="SUPFAM" id="SSF52540">
    <property type="entry name" value="P-loop containing nucleoside triphosphate hydrolases"/>
    <property type="match status" value="1"/>
</dbReference>
<protein>
    <submittedName>
        <fullName evidence="11">Sn-glycerol-3-phosphate ABC transporter ATP-binding protein UgpC</fullName>
    </submittedName>
</protein>
<keyword evidence="9" id="KW-0472">Membrane</keyword>
<evidence type="ECO:0000256" key="3">
    <source>
        <dbReference type="ARBA" id="ARBA00022475"/>
    </source>
</evidence>
<dbReference type="PANTHER" id="PTHR43875:SF12">
    <property type="entry name" value="SN-GLYCEROL-3-PHOSPHATE IMPORT ATP-BINDING PROTEIN UGPC"/>
    <property type="match status" value="1"/>
</dbReference>
<evidence type="ECO:0000256" key="9">
    <source>
        <dbReference type="ARBA" id="ARBA00023136"/>
    </source>
</evidence>
<dbReference type="SMART" id="SM00382">
    <property type="entry name" value="AAA"/>
    <property type="match status" value="1"/>
</dbReference>
<accession>A0ABW5BGW1</accession>
<dbReference type="InterPro" id="IPR008995">
    <property type="entry name" value="Mo/tungstate-bd_C_term_dom"/>
</dbReference>
<dbReference type="SUPFAM" id="SSF50331">
    <property type="entry name" value="MOP-like"/>
    <property type="match status" value="1"/>
</dbReference>